<evidence type="ECO:0000259" key="4">
    <source>
        <dbReference type="Pfam" id="PF00717"/>
    </source>
</evidence>
<name>A0A4P6UYS1_9HYPH</name>
<dbReference type="Pfam" id="PF00717">
    <property type="entry name" value="Peptidase_S24"/>
    <property type="match status" value="1"/>
</dbReference>
<dbReference type="Proteomes" id="UP000293719">
    <property type="component" value="Chromosome"/>
</dbReference>
<dbReference type="InterPro" id="IPR036286">
    <property type="entry name" value="LexA/Signal_pep-like_sf"/>
</dbReference>
<gene>
    <name evidence="5" type="ORF">E0E05_01885</name>
</gene>
<dbReference type="KEGG" id="rpod:E0E05_01885"/>
<dbReference type="AlphaFoldDB" id="A0A4P6UYS1"/>
<keyword evidence="2" id="KW-0238">DNA-binding</keyword>
<dbReference type="GO" id="GO:0003677">
    <property type="term" value="F:DNA binding"/>
    <property type="evidence" value="ECO:0007669"/>
    <property type="project" value="UniProtKB-KW"/>
</dbReference>
<proteinExistence type="predicted"/>
<dbReference type="CDD" id="cd06529">
    <property type="entry name" value="S24_LexA-like"/>
    <property type="match status" value="1"/>
</dbReference>
<dbReference type="OrthoDB" id="9792157at2"/>
<organism evidence="5 6">
    <name type="scientific">Roseitalea porphyridii</name>
    <dbReference type="NCBI Taxonomy" id="1852022"/>
    <lineage>
        <taxon>Bacteria</taxon>
        <taxon>Pseudomonadati</taxon>
        <taxon>Pseudomonadota</taxon>
        <taxon>Alphaproteobacteria</taxon>
        <taxon>Hyphomicrobiales</taxon>
        <taxon>Ahrensiaceae</taxon>
        <taxon>Roseitalea</taxon>
    </lineage>
</organism>
<keyword evidence="6" id="KW-1185">Reference proteome</keyword>
<keyword evidence="3" id="KW-0804">Transcription</keyword>
<dbReference type="SUPFAM" id="SSF51306">
    <property type="entry name" value="LexA/Signal peptidase"/>
    <property type="match status" value="1"/>
</dbReference>
<evidence type="ECO:0000313" key="6">
    <source>
        <dbReference type="Proteomes" id="UP000293719"/>
    </source>
</evidence>
<evidence type="ECO:0000256" key="1">
    <source>
        <dbReference type="ARBA" id="ARBA00023015"/>
    </source>
</evidence>
<dbReference type="PANTHER" id="PTHR40661:SF3">
    <property type="entry name" value="FELS-1 PROPHAGE TRANSCRIPTIONAL REGULATOR"/>
    <property type="match status" value="1"/>
</dbReference>
<keyword evidence="1" id="KW-0805">Transcription regulation</keyword>
<evidence type="ECO:0000256" key="2">
    <source>
        <dbReference type="ARBA" id="ARBA00023125"/>
    </source>
</evidence>
<feature type="domain" description="Peptidase S24/S26A/S26B/S26C" evidence="4">
    <location>
        <begin position="102"/>
        <end position="221"/>
    </location>
</feature>
<dbReference type="EMBL" id="CP036532">
    <property type="protein sequence ID" value="QBK29454.1"/>
    <property type="molecule type" value="Genomic_DNA"/>
</dbReference>
<protein>
    <submittedName>
        <fullName evidence="5">Helix-turn-helix transcriptional regulator</fullName>
    </submittedName>
</protein>
<accession>A0A4P6UYS1</accession>
<sequence>MPRLTHDQVWGAIDRLAERHDLSPSGLARRAGLDSTTFNKSKRFAADGRARWPSTESLSKVMEATGATVDEFMAMLAPEADRYGFAETGQSPVTGPGVRSVPLLGLAQAGGGGYFDDAGYPAGEGWDHVDFPDAGLGAHVYALEISGDSMEPLYRAGDRIIVSPTATIRRGDRVVARTRDGEVMAKILKRRSAAGVQLASVNPDFPDRTFAPDDLEWIARILWASQ</sequence>
<dbReference type="PANTHER" id="PTHR40661">
    <property type="match status" value="1"/>
</dbReference>
<dbReference type="InterPro" id="IPR015927">
    <property type="entry name" value="Peptidase_S24_S26A/B/C"/>
</dbReference>
<dbReference type="InterPro" id="IPR039418">
    <property type="entry name" value="LexA-like"/>
</dbReference>
<evidence type="ECO:0000256" key="3">
    <source>
        <dbReference type="ARBA" id="ARBA00023163"/>
    </source>
</evidence>
<reference evidence="5 6" key="1">
    <citation type="journal article" date="2017" name="Int. J. Syst. Evol. Microbiol.">
        <title>Roseitalea porphyridii gen. nov., sp. nov., isolated from a red alga, and reclassification of Hoeflea suaedae Chung et al. 2013 as Pseudohoeflea suaedae gen. nov., comb. nov.</title>
        <authorList>
            <person name="Hyeon J.W."/>
            <person name="Jeong S.E."/>
            <person name="Baek K."/>
            <person name="Jeon C.O."/>
        </authorList>
    </citation>
    <scope>NUCLEOTIDE SEQUENCE [LARGE SCALE GENOMIC DNA]</scope>
    <source>
        <strain evidence="5 6">MA7-20</strain>
    </source>
</reference>
<dbReference type="Gene3D" id="2.10.109.10">
    <property type="entry name" value="Umud Fragment, subunit A"/>
    <property type="match status" value="1"/>
</dbReference>
<evidence type="ECO:0000313" key="5">
    <source>
        <dbReference type="EMBL" id="QBK29454.1"/>
    </source>
</evidence>